<reference evidence="11 12" key="1">
    <citation type="journal article" date="2019" name="Int. J. Syst. Evol. Microbiol.">
        <title>Capsulimonas corticalis gen. nov., sp. nov., an aerobic capsulated bacterium, of a novel bacterial order, Capsulimonadales ord. nov., of the class Armatimonadia of the phylum Armatimonadetes.</title>
        <authorList>
            <person name="Li J."/>
            <person name="Kudo C."/>
            <person name="Tonouchi A."/>
        </authorList>
    </citation>
    <scope>NUCLEOTIDE SEQUENCE [LARGE SCALE GENOMIC DNA]</scope>
    <source>
        <strain evidence="11 12">AX-7</strain>
    </source>
</reference>
<evidence type="ECO:0000256" key="5">
    <source>
        <dbReference type="ARBA" id="ARBA00022723"/>
    </source>
</evidence>
<gene>
    <name evidence="11" type="ORF">CCAX7_52990</name>
</gene>
<keyword evidence="6" id="KW-0276">Fatty acid metabolism</keyword>
<evidence type="ECO:0000256" key="10">
    <source>
        <dbReference type="ARBA" id="ARBA00023160"/>
    </source>
</evidence>
<keyword evidence="8" id="KW-0408">Iron</keyword>
<dbReference type="Proteomes" id="UP000287394">
    <property type="component" value="Chromosome"/>
</dbReference>
<dbReference type="InterPro" id="IPR009078">
    <property type="entry name" value="Ferritin-like_SF"/>
</dbReference>
<organism evidence="11 12">
    <name type="scientific">Capsulimonas corticalis</name>
    <dbReference type="NCBI Taxonomy" id="2219043"/>
    <lineage>
        <taxon>Bacteria</taxon>
        <taxon>Bacillati</taxon>
        <taxon>Armatimonadota</taxon>
        <taxon>Armatimonadia</taxon>
        <taxon>Capsulimonadales</taxon>
        <taxon>Capsulimonadaceae</taxon>
        <taxon>Capsulimonas</taxon>
    </lineage>
</organism>
<comment type="similarity">
    <text evidence="2">Belongs to the fatty acid desaturase type 2 family.</text>
</comment>
<dbReference type="Pfam" id="PF03405">
    <property type="entry name" value="FA_desaturase_2"/>
    <property type="match status" value="1"/>
</dbReference>
<dbReference type="RefSeq" id="WP_119319089.1">
    <property type="nucleotide sequence ID" value="NZ_AP025739.1"/>
</dbReference>
<evidence type="ECO:0000256" key="6">
    <source>
        <dbReference type="ARBA" id="ARBA00022832"/>
    </source>
</evidence>
<proteinExistence type="inferred from homology"/>
<dbReference type="GO" id="GO:0005829">
    <property type="term" value="C:cytosol"/>
    <property type="evidence" value="ECO:0007669"/>
    <property type="project" value="TreeGrafter"/>
</dbReference>
<comment type="subunit">
    <text evidence="3">Homodimer.</text>
</comment>
<dbReference type="GO" id="GO:0006633">
    <property type="term" value="P:fatty acid biosynthetic process"/>
    <property type="evidence" value="ECO:0007669"/>
    <property type="project" value="UniProtKB-KW"/>
</dbReference>
<dbReference type="PANTHER" id="PTHR31155:SF9">
    <property type="entry name" value="STEAROYL-[ACYL-CARRIER-PROTEIN] 9-DESATURASE 7, CHLOROPLASTIC"/>
    <property type="match status" value="1"/>
</dbReference>
<evidence type="ECO:0000256" key="7">
    <source>
        <dbReference type="ARBA" id="ARBA00023002"/>
    </source>
</evidence>
<name>A0A402CNZ8_9BACT</name>
<evidence type="ECO:0000256" key="4">
    <source>
        <dbReference type="ARBA" id="ARBA00022516"/>
    </source>
</evidence>
<dbReference type="InterPro" id="IPR012348">
    <property type="entry name" value="RNR-like"/>
</dbReference>
<evidence type="ECO:0000313" key="12">
    <source>
        <dbReference type="Proteomes" id="UP000287394"/>
    </source>
</evidence>
<keyword evidence="7" id="KW-0560">Oxidoreductase</keyword>
<evidence type="ECO:0000313" key="11">
    <source>
        <dbReference type="EMBL" id="BDI33248.1"/>
    </source>
</evidence>
<evidence type="ECO:0000256" key="9">
    <source>
        <dbReference type="ARBA" id="ARBA00023098"/>
    </source>
</evidence>
<dbReference type="GO" id="GO:0046872">
    <property type="term" value="F:metal ion binding"/>
    <property type="evidence" value="ECO:0007669"/>
    <property type="project" value="UniProtKB-KW"/>
</dbReference>
<keyword evidence="12" id="KW-1185">Reference proteome</keyword>
<dbReference type="PANTHER" id="PTHR31155">
    <property type="entry name" value="ACYL- ACYL-CARRIER-PROTEIN DESATURASE-RELATED"/>
    <property type="match status" value="1"/>
</dbReference>
<evidence type="ECO:0000256" key="2">
    <source>
        <dbReference type="ARBA" id="ARBA00008749"/>
    </source>
</evidence>
<sequence>MTVIPPLSNGNLREAVLPPDMLTDAPLNCPVTLLSSEERHRLIERAFLGLYRWYVDRSQRLRNWNPDTSFAWRDMRTDHTEDVVQLIEGYFAVEQYAPDYTSEILRVVRRSNGRSNFQLRWGAEEERHGDTWENALLFSRGRTPAQIEHYKWQLRVNNWTLPWDDALHMLVYTVFQERATQVNYLKFAEIARGESDTPAFAGAPDPVLARACSMLAVDEAAHYAFFLEGARLFLYYFPEETLGAIHDVITHFAMPAQDIIPNWPVVAETIYRAGTYGPRIFQRDVIAPVLENLTVAGRKALDSGLKHARAIPDPNGNMRLTALWDTFDAGEAERNVIRLHDKITDFEGSMGRAEIDPFLFQSNPDWQAKTKE</sequence>
<keyword evidence="5" id="KW-0479">Metal-binding</keyword>
<dbReference type="GO" id="GO:0045300">
    <property type="term" value="F:stearoyl-[ACP] desaturase activity"/>
    <property type="evidence" value="ECO:0007669"/>
    <property type="project" value="InterPro"/>
</dbReference>
<keyword evidence="4" id="KW-0444">Lipid biosynthesis</keyword>
<evidence type="ECO:0000256" key="1">
    <source>
        <dbReference type="ARBA" id="ARBA00001954"/>
    </source>
</evidence>
<keyword evidence="10" id="KW-0275">Fatty acid biosynthesis</keyword>
<comment type="cofactor">
    <cofactor evidence="1">
        <name>Fe(2+)</name>
        <dbReference type="ChEBI" id="CHEBI:29033"/>
    </cofactor>
</comment>
<dbReference type="OrthoDB" id="9810404at2"/>
<keyword evidence="9" id="KW-0443">Lipid metabolism</keyword>
<dbReference type="EMBL" id="AP025739">
    <property type="protein sequence ID" value="BDI33248.1"/>
    <property type="molecule type" value="Genomic_DNA"/>
</dbReference>
<accession>A0A402CNZ8</accession>
<dbReference type="InterPro" id="IPR005067">
    <property type="entry name" value="Fatty_acid_desaturase-2"/>
</dbReference>
<evidence type="ECO:0000256" key="3">
    <source>
        <dbReference type="ARBA" id="ARBA00011738"/>
    </source>
</evidence>
<evidence type="ECO:0000256" key="8">
    <source>
        <dbReference type="ARBA" id="ARBA00023004"/>
    </source>
</evidence>
<dbReference type="AlphaFoldDB" id="A0A402CNZ8"/>
<dbReference type="KEGG" id="ccot:CCAX7_52990"/>
<dbReference type="SUPFAM" id="SSF47240">
    <property type="entry name" value="Ferritin-like"/>
    <property type="match status" value="1"/>
</dbReference>
<dbReference type="Gene3D" id="1.10.620.20">
    <property type="entry name" value="Ribonucleotide Reductase, subunit A"/>
    <property type="match status" value="1"/>
</dbReference>
<protein>
    <submittedName>
        <fullName evidence="11">Uncharacterized protein</fullName>
    </submittedName>
</protein>